<dbReference type="GO" id="GO:0003697">
    <property type="term" value="F:single-stranded DNA binding"/>
    <property type="evidence" value="ECO:0007669"/>
    <property type="project" value="InterPro"/>
</dbReference>
<dbReference type="EMBL" id="ML975151">
    <property type="protein sequence ID" value="KAF1815297.1"/>
    <property type="molecule type" value="Genomic_DNA"/>
</dbReference>
<keyword evidence="7" id="KW-0687">Ribonucleoprotein</keyword>
<dbReference type="GO" id="GO:0003735">
    <property type="term" value="F:structural constituent of ribosome"/>
    <property type="evidence" value="ECO:0007669"/>
    <property type="project" value="TreeGrafter"/>
</dbReference>
<evidence type="ECO:0000256" key="7">
    <source>
        <dbReference type="ARBA" id="ARBA00023274"/>
    </source>
</evidence>
<dbReference type="PANTHER" id="PTHR28184:SF1">
    <property type="entry name" value="LARGE RIBOSOMAL SUBUNIT PROTEIN ML67"/>
    <property type="match status" value="1"/>
</dbReference>
<sequence>MTKVIRQKMKRVIRQKFIPLGTKDATRVENGRYVFAYTHIMTKQVVYSLQQQMKGSAMLRQIPFVGKKSKPAAIRKDNWVPLVTLCFPTGRQGLDAFKKLRELRKLRELHWKELFTREDAKRLDMPKHQFLPDQRGIARHLMDQKANSVADVAKVLRLQEEAGERQQEKAQTLEAKAAEKAAEDEARDRELARLATPEELELIKEKIKSARAELLELKGLEEQTQETREQRTKLGKRIWNLQIRDRRMRLAVQTYGPNGDGPSPPPPTPEEQAARDAEEDQRAELYRAGKLPLPKHGHRRNLMLGKQPSEFTMEGVHLQWYNFPDNEYAPDWPEAVEHSEMSRVQWRVDSALVRAFPEVFQDVAREHTIEGETEEAPTKNWGERAVAVGFVAPDPRDPPAPSLEEIQERLNQVLAEGSLEGQRQRLRGESPTLLEPARAPAAIKMQQAQPQEMSVWDRLKHRYPRVFGKPVQELQV</sequence>
<evidence type="ECO:0000313" key="13">
    <source>
        <dbReference type="RefSeq" id="XP_033536928.1"/>
    </source>
</evidence>
<keyword evidence="3" id="KW-0689">Ribosomal protein</keyword>
<keyword evidence="4" id="KW-0805">Transcription regulation</keyword>
<dbReference type="PANTHER" id="PTHR28184">
    <property type="entry name" value="MITOCHONDRIAL HOMOLOGOUS RECOMBINATION PROTEIN 1"/>
    <property type="match status" value="1"/>
</dbReference>
<comment type="similarity">
    <text evidence="2">Belongs to the mitochondrion-specific ribosomal protein mL67 family.</text>
</comment>
<evidence type="ECO:0000313" key="12">
    <source>
        <dbReference type="Proteomes" id="UP000504638"/>
    </source>
</evidence>
<keyword evidence="9" id="KW-0175">Coiled coil</keyword>
<gene>
    <name evidence="11 13" type="ORF">P152DRAFT_455018</name>
</gene>
<accession>A0A6G1GB19</accession>
<keyword evidence="6" id="KW-0804">Transcription</keyword>
<dbReference type="AlphaFoldDB" id="A0A6G1GB19"/>
<comment type="subcellular location">
    <subcellularLocation>
        <location evidence="1">Mitochondrion</location>
    </subcellularLocation>
</comment>
<evidence type="ECO:0000256" key="4">
    <source>
        <dbReference type="ARBA" id="ARBA00023015"/>
    </source>
</evidence>
<reference evidence="13" key="2">
    <citation type="submission" date="2020-04" db="EMBL/GenBank/DDBJ databases">
        <authorList>
            <consortium name="NCBI Genome Project"/>
        </authorList>
    </citation>
    <scope>NUCLEOTIDE SEQUENCE</scope>
    <source>
        <strain evidence="13">CBS 781.70</strain>
    </source>
</reference>
<evidence type="ECO:0000256" key="1">
    <source>
        <dbReference type="ARBA" id="ARBA00004173"/>
    </source>
</evidence>
<evidence type="ECO:0000313" key="11">
    <source>
        <dbReference type="EMBL" id="KAF1815297.1"/>
    </source>
</evidence>
<dbReference type="GO" id="GO:0005739">
    <property type="term" value="C:mitochondrion"/>
    <property type="evidence" value="ECO:0007669"/>
    <property type="project" value="UniProtKB-SubCell"/>
</dbReference>
<evidence type="ECO:0000256" key="3">
    <source>
        <dbReference type="ARBA" id="ARBA00022980"/>
    </source>
</evidence>
<dbReference type="RefSeq" id="XP_033536928.1">
    <property type="nucleotide sequence ID" value="XM_033678704.1"/>
</dbReference>
<dbReference type="InterPro" id="IPR024629">
    <property type="entry name" value="Ribosomal_mL67"/>
</dbReference>
<reference evidence="11 13" key="1">
    <citation type="submission" date="2020-01" db="EMBL/GenBank/DDBJ databases">
        <authorList>
            <consortium name="DOE Joint Genome Institute"/>
            <person name="Haridas S."/>
            <person name="Albert R."/>
            <person name="Binder M."/>
            <person name="Bloem J."/>
            <person name="Labutti K."/>
            <person name="Salamov A."/>
            <person name="Andreopoulos B."/>
            <person name="Baker S.E."/>
            <person name="Barry K."/>
            <person name="Bills G."/>
            <person name="Bluhm B.H."/>
            <person name="Cannon C."/>
            <person name="Castanera R."/>
            <person name="Culley D.E."/>
            <person name="Daum C."/>
            <person name="Ezra D."/>
            <person name="Gonzalez J.B."/>
            <person name="Henrissat B."/>
            <person name="Kuo A."/>
            <person name="Liang C."/>
            <person name="Lipzen A."/>
            <person name="Lutzoni F."/>
            <person name="Magnuson J."/>
            <person name="Mondo S."/>
            <person name="Nolan M."/>
            <person name="Ohm R."/>
            <person name="Pangilinan J."/>
            <person name="Park H.-J."/>
            <person name="Ramirez L."/>
            <person name="Alfaro M."/>
            <person name="Sun H."/>
            <person name="Tritt A."/>
            <person name="Yoshinaga Y."/>
            <person name="Zwiers L.-H."/>
            <person name="Turgeon B.G."/>
            <person name="Goodwin S.B."/>
            <person name="Spatafora J.W."/>
            <person name="Crous P.W."/>
            <person name="Grigoriev I.V."/>
        </authorList>
    </citation>
    <scope>NUCLEOTIDE SEQUENCE</scope>
    <source>
        <strain evidence="11 13">CBS 781.70</strain>
    </source>
</reference>
<dbReference type="Pfam" id="PF12829">
    <property type="entry name" value="Mhr1"/>
    <property type="match status" value="1"/>
</dbReference>
<organism evidence="11">
    <name type="scientific">Eremomyces bilateralis CBS 781.70</name>
    <dbReference type="NCBI Taxonomy" id="1392243"/>
    <lineage>
        <taxon>Eukaryota</taxon>
        <taxon>Fungi</taxon>
        <taxon>Dikarya</taxon>
        <taxon>Ascomycota</taxon>
        <taxon>Pezizomycotina</taxon>
        <taxon>Dothideomycetes</taxon>
        <taxon>Dothideomycetes incertae sedis</taxon>
        <taxon>Eremomycetales</taxon>
        <taxon>Eremomycetaceae</taxon>
        <taxon>Eremomyces</taxon>
    </lineage>
</organism>
<evidence type="ECO:0000256" key="10">
    <source>
        <dbReference type="SAM" id="MobiDB-lite"/>
    </source>
</evidence>
<evidence type="ECO:0000256" key="8">
    <source>
        <dbReference type="ARBA" id="ARBA00035185"/>
    </source>
</evidence>
<reference evidence="13" key="3">
    <citation type="submission" date="2025-04" db="UniProtKB">
        <authorList>
            <consortium name="RefSeq"/>
        </authorList>
    </citation>
    <scope>IDENTIFICATION</scope>
    <source>
        <strain evidence="13">CBS 781.70</strain>
    </source>
</reference>
<evidence type="ECO:0000256" key="5">
    <source>
        <dbReference type="ARBA" id="ARBA00023128"/>
    </source>
</evidence>
<dbReference type="OrthoDB" id="5333655at2759"/>
<dbReference type="GO" id="GO:0000150">
    <property type="term" value="F:DNA strand exchange activity"/>
    <property type="evidence" value="ECO:0007669"/>
    <property type="project" value="InterPro"/>
</dbReference>
<name>A0A6G1GB19_9PEZI</name>
<dbReference type="Proteomes" id="UP000504638">
    <property type="component" value="Unplaced"/>
</dbReference>
<evidence type="ECO:0000256" key="9">
    <source>
        <dbReference type="SAM" id="Coils"/>
    </source>
</evidence>
<keyword evidence="12" id="KW-1185">Reference proteome</keyword>
<keyword evidence="5" id="KW-0496">Mitochondrion</keyword>
<feature type="region of interest" description="Disordered" evidence="10">
    <location>
        <begin position="253"/>
        <end position="281"/>
    </location>
</feature>
<evidence type="ECO:0000256" key="2">
    <source>
        <dbReference type="ARBA" id="ARBA00010741"/>
    </source>
</evidence>
<dbReference type="GeneID" id="54419274"/>
<feature type="compositionally biased region" description="Basic and acidic residues" evidence="10">
    <location>
        <begin position="272"/>
        <end position="281"/>
    </location>
</feature>
<proteinExistence type="inferred from homology"/>
<dbReference type="GO" id="GO:1990904">
    <property type="term" value="C:ribonucleoprotein complex"/>
    <property type="evidence" value="ECO:0007669"/>
    <property type="project" value="UniProtKB-KW"/>
</dbReference>
<protein>
    <recommendedName>
        <fullName evidence="8">Large ribosomal subunit protein mL67</fullName>
    </recommendedName>
</protein>
<feature type="coiled-coil region" evidence="9">
    <location>
        <begin position="156"/>
        <end position="237"/>
    </location>
</feature>
<evidence type="ECO:0000256" key="6">
    <source>
        <dbReference type="ARBA" id="ARBA00023163"/>
    </source>
</evidence>
<dbReference type="GO" id="GO:0005840">
    <property type="term" value="C:ribosome"/>
    <property type="evidence" value="ECO:0007669"/>
    <property type="project" value="UniProtKB-KW"/>
</dbReference>